<dbReference type="OrthoDB" id="269774at2"/>
<dbReference type="PROSITE" id="PS51471">
    <property type="entry name" value="FE2OG_OXY"/>
    <property type="match status" value="1"/>
</dbReference>
<evidence type="ECO:0000256" key="5">
    <source>
        <dbReference type="ARBA" id="ARBA00023002"/>
    </source>
</evidence>
<evidence type="ECO:0000256" key="2">
    <source>
        <dbReference type="ARBA" id="ARBA00022723"/>
    </source>
</evidence>
<dbReference type="GeneID" id="97240858"/>
<evidence type="ECO:0000256" key="6">
    <source>
        <dbReference type="ARBA" id="ARBA00023004"/>
    </source>
</evidence>
<dbReference type="Pfam" id="PF13640">
    <property type="entry name" value="2OG-FeII_Oxy_3"/>
    <property type="match status" value="1"/>
</dbReference>
<evidence type="ECO:0000256" key="3">
    <source>
        <dbReference type="ARBA" id="ARBA00022896"/>
    </source>
</evidence>
<feature type="region of interest" description="Disordered" evidence="7">
    <location>
        <begin position="1"/>
        <end position="23"/>
    </location>
</feature>
<organism evidence="9 10">
    <name type="scientific">Tistrella mobilis</name>
    <dbReference type="NCBI Taxonomy" id="171437"/>
    <lineage>
        <taxon>Bacteria</taxon>
        <taxon>Pseudomonadati</taxon>
        <taxon>Pseudomonadota</taxon>
        <taxon>Alphaproteobacteria</taxon>
        <taxon>Geminicoccales</taxon>
        <taxon>Geminicoccaceae</taxon>
        <taxon>Tistrella</taxon>
    </lineage>
</organism>
<comment type="cofactor">
    <cofactor evidence="1">
        <name>L-ascorbate</name>
        <dbReference type="ChEBI" id="CHEBI:38290"/>
    </cofactor>
</comment>
<reference evidence="9 10" key="1">
    <citation type="submission" date="2015-12" db="EMBL/GenBank/DDBJ databases">
        <title>Genome sequence of Tistrella mobilis MCCC 1A02139.</title>
        <authorList>
            <person name="Lu L."/>
            <person name="Lai Q."/>
            <person name="Shao Z."/>
            <person name="Qian P."/>
        </authorList>
    </citation>
    <scope>NUCLEOTIDE SEQUENCE [LARGE SCALE GENOMIC DNA]</scope>
    <source>
        <strain evidence="9 10">MCCC 1A02139</strain>
    </source>
</reference>
<dbReference type="AlphaFoldDB" id="A0A162JWG8"/>
<dbReference type="SMART" id="SM00702">
    <property type="entry name" value="P4Hc"/>
    <property type="match status" value="1"/>
</dbReference>
<evidence type="ECO:0000256" key="4">
    <source>
        <dbReference type="ARBA" id="ARBA00022964"/>
    </source>
</evidence>
<evidence type="ECO:0000313" key="9">
    <source>
        <dbReference type="EMBL" id="KYO50005.1"/>
    </source>
</evidence>
<keyword evidence="5" id="KW-0560">Oxidoreductase</keyword>
<dbReference type="PANTHER" id="PTHR10869:SF246">
    <property type="entry name" value="TRANSMEMBRANE PROLYL 4-HYDROXYLASE"/>
    <property type="match status" value="1"/>
</dbReference>
<proteinExistence type="predicted"/>
<dbReference type="Proteomes" id="UP000075787">
    <property type="component" value="Unassembled WGS sequence"/>
</dbReference>
<dbReference type="EMBL" id="LPZR01000211">
    <property type="protein sequence ID" value="KYO50005.1"/>
    <property type="molecule type" value="Genomic_DNA"/>
</dbReference>
<dbReference type="InterPro" id="IPR006620">
    <property type="entry name" value="Pro_4_hyd_alph"/>
</dbReference>
<keyword evidence="4" id="KW-0223">Dioxygenase</keyword>
<evidence type="ECO:0000313" key="10">
    <source>
        <dbReference type="Proteomes" id="UP000075787"/>
    </source>
</evidence>
<evidence type="ECO:0000259" key="8">
    <source>
        <dbReference type="PROSITE" id="PS51471"/>
    </source>
</evidence>
<accession>A0A162JWG8</accession>
<dbReference type="Gene3D" id="2.60.120.620">
    <property type="entry name" value="q2cbj1_9rhob like domain"/>
    <property type="match status" value="1"/>
</dbReference>
<evidence type="ECO:0000256" key="1">
    <source>
        <dbReference type="ARBA" id="ARBA00001961"/>
    </source>
</evidence>
<keyword evidence="3" id="KW-0847">Vitamin C</keyword>
<dbReference type="InterPro" id="IPR005123">
    <property type="entry name" value="Oxoglu/Fe-dep_dioxygenase_dom"/>
</dbReference>
<feature type="domain" description="Fe2OG dioxygenase" evidence="8">
    <location>
        <begin position="104"/>
        <end position="200"/>
    </location>
</feature>
<sequence>MMPAQHRPPLTRPAPPPQPAFVDAFPQALPDALCDQLIARFERDEGRFASRTAAGQSANRSGVMASMEGPHWDDLMAPVEAALYKALGAYAQKYQSVMRMADPSNHRMSVPIIEKIEPGQGFGWHIDAGPRDTYDRFVSALCYLRTVEEGGHTEFPYQQVAIKPTKGLLVLFPPFWTHLHRGAPPVRGVKYNLTCFFLRTPEWRVA</sequence>
<dbReference type="GO" id="GO:0016705">
    <property type="term" value="F:oxidoreductase activity, acting on paired donors, with incorporation or reduction of molecular oxygen"/>
    <property type="evidence" value="ECO:0007669"/>
    <property type="project" value="InterPro"/>
</dbReference>
<gene>
    <name evidence="9" type="ORF">AUP44_15020</name>
</gene>
<comment type="caution">
    <text evidence="9">The sequence shown here is derived from an EMBL/GenBank/DDBJ whole genome shotgun (WGS) entry which is preliminary data.</text>
</comment>
<dbReference type="GO" id="GO:0005506">
    <property type="term" value="F:iron ion binding"/>
    <property type="evidence" value="ECO:0007669"/>
    <property type="project" value="InterPro"/>
</dbReference>
<dbReference type="GO" id="GO:0031418">
    <property type="term" value="F:L-ascorbic acid binding"/>
    <property type="evidence" value="ECO:0007669"/>
    <property type="project" value="UniProtKB-KW"/>
</dbReference>
<dbReference type="GO" id="GO:0051213">
    <property type="term" value="F:dioxygenase activity"/>
    <property type="evidence" value="ECO:0007669"/>
    <property type="project" value="UniProtKB-KW"/>
</dbReference>
<keyword evidence="2" id="KW-0479">Metal-binding</keyword>
<protein>
    <recommendedName>
        <fullName evidence="8">Fe2OG dioxygenase domain-containing protein</fullName>
    </recommendedName>
</protein>
<dbReference type="RefSeq" id="WP_062769159.1">
    <property type="nucleotide sequence ID" value="NZ_CP121045.1"/>
</dbReference>
<name>A0A162JWG8_9PROT</name>
<keyword evidence="6" id="KW-0408">Iron</keyword>
<feature type="compositionally biased region" description="Pro residues" evidence="7">
    <location>
        <begin position="10"/>
        <end position="19"/>
    </location>
</feature>
<dbReference type="PANTHER" id="PTHR10869">
    <property type="entry name" value="PROLYL 4-HYDROXYLASE ALPHA SUBUNIT"/>
    <property type="match status" value="1"/>
</dbReference>
<dbReference type="InterPro" id="IPR045054">
    <property type="entry name" value="P4HA-like"/>
</dbReference>
<evidence type="ECO:0000256" key="7">
    <source>
        <dbReference type="SAM" id="MobiDB-lite"/>
    </source>
</evidence>
<dbReference type="InterPro" id="IPR044862">
    <property type="entry name" value="Pro_4_hyd_alph_FE2OG_OXY"/>
</dbReference>